<dbReference type="Proteomes" id="UP001055879">
    <property type="component" value="Linkage Group LG15"/>
</dbReference>
<reference evidence="2" key="1">
    <citation type="journal article" date="2022" name="Mol. Ecol. Resour.">
        <title>The genomes of chicory, endive, great burdock and yacon provide insights into Asteraceae palaeo-polyploidization history and plant inulin production.</title>
        <authorList>
            <person name="Fan W."/>
            <person name="Wang S."/>
            <person name="Wang H."/>
            <person name="Wang A."/>
            <person name="Jiang F."/>
            <person name="Liu H."/>
            <person name="Zhao H."/>
            <person name="Xu D."/>
            <person name="Zhang Y."/>
        </authorList>
    </citation>
    <scope>NUCLEOTIDE SEQUENCE [LARGE SCALE GENOMIC DNA]</scope>
    <source>
        <strain evidence="2">cv. Niubang</strain>
    </source>
</reference>
<gene>
    <name evidence="1" type="ORF">L6452_40032</name>
</gene>
<accession>A0ACB8XUF9</accession>
<evidence type="ECO:0000313" key="2">
    <source>
        <dbReference type="Proteomes" id="UP001055879"/>
    </source>
</evidence>
<evidence type="ECO:0000313" key="1">
    <source>
        <dbReference type="EMBL" id="KAI3673902.1"/>
    </source>
</evidence>
<name>A0ACB8XUF9_ARCLA</name>
<organism evidence="1 2">
    <name type="scientific">Arctium lappa</name>
    <name type="common">Greater burdock</name>
    <name type="synonym">Lappa major</name>
    <dbReference type="NCBI Taxonomy" id="4217"/>
    <lineage>
        <taxon>Eukaryota</taxon>
        <taxon>Viridiplantae</taxon>
        <taxon>Streptophyta</taxon>
        <taxon>Embryophyta</taxon>
        <taxon>Tracheophyta</taxon>
        <taxon>Spermatophyta</taxon>
        <taxon>Magnoliopsida</taxon>
        <taxon>eudicotyledons</taxon>
        <taxon>Gunneridae</taxon>
        <taxon>Pentapetalae</taxon>
        <taxon>asterids</taxon>
        <taxon>campanulids</taxon>
        <taxon>Asterales</taxon>
        <taxon>Asteraceae</taxon>
        <taxon>Carduoideae</taxon>
        <taxon>Cardueae</taxon>
        <taxon>Arctiinae</taxon>
        <taxon>Arctium</taxon>
    </lineage>
</organism>
<keyword evidence="2" id="KW-1185">Reference proteome</keyword>
<proteinExistence type="predicted"/>
<protein>
    <submittedName>
        <fullName evidence="1">Uncharacterized protein</fullName>
    </submittedName>
</protein>
<dbReference type="EMBL" id="CM042061">
    <property type="protein sequence ID" value="KAI3673902.1"/>
    <property type="molecule type" value="Genomic_DNA"/>
</dbReference>
<sequence length="294" mass="33598">MASCSYDVDTTSRLIQWSINNFESCYSSQNPVYLNIGNWEWSFILEKYERSERALVPFFRKTTSSLFIKHFPKLPRDVGAALIATFTIRLISLTGGRKTLFYKGIAHKDLNATASSYLGKMLSESIHIDIMICASDGSNIGAHRAILAARSQVFNSMFSHDLKEKNMSTINIPDMSIEALQVFLRYMYSNIGHEDFVSHRLELVRAADKYDVSDLKAACEESLLEDIDTKNVLERLQNAFVYRLPKLKVCCIGYLVKFGKIFEIKEEFNGFIESGDRELVSEVIKEVISVWEDF</sequence>
<reference evidence="1 2" key="2">
    <citation type="journal article" date="2022" name="Mol. Ecol. Resour.">
        <title>The genomes of chicory, endive, great burdock and yacon provide insights into Asteraceae paleo-polyploidization history and plant inulin production.</title>
        <authorList>
            <person name="Fan W."/>
            <person name="Wang S."/>
            <person name="Wang H."/>
            <person name="Wang A."/>
            <person name="Jiang F."/>
            <person name="Liu H."/>
            <person name="Zhao H."/>
            <person name="Xu D."/>
            <person name="Zhang Y."/>
        </authorList>
    </citation>
    <scope>NUCLEOTIDE SEQUENCE [LARGE SCALE GENOMIC DNA]</scope>
    <source>
        <strain evidence="2">cv. Niubang</strain>
    </source>
</reference>
<comment type="caution">
    <text evidence="1">The sequence shown here is derived from an EMBL/GenBank/DDBJ whole genome shotgun (WGS) entry which is preliminary data.</text>
</comment>